<accession>A0A239DWT1</accession>
<dbReference type="Proteomes" id="UP000198432">
    <property type="component" value="Unassembled WGS sequence"/>
</dbReference>
<feature type="chain" id="PRO_5012873288" description="TonB-dependent Receptor Plug Domain" evidence="1">
    <location>
        <begin position="22"/>
        <end position="164"/>
    </location>
</feature>
<feature type="signal peptide" evidence="1">
    <location>
        <begin position="1"/>
        <end position="21"/>
    </location>
</feature>
<evidence type="ECO:0000256" key="1">
    <source>
        <dbReference type="SAM" id="SignalP"/>
    </source>
</evidence>
<dbReference type="RefSeq" id="WP_089318588.1">
    <property type="nucleotide sequence ID" value="NZ_FZOQ01000005.1"/>
</dbReference>
<keyword evidence="1" id="KW-0732">Signal</keyword>
<name>A0A239DWT1_9BACT</name>
<dbReference type="OrthoDB" id="852379at2"/>
<reference evidence="3" key="1">
    <citation type="submission" date="2017-06" db="EMBL/GenBank/DDBJ databases">
        <authorList>
            <person name="Varghese N."/>
            <person name="Submissions S."/>
        </authorList>
    </citation>
    <scope>NUCLEOTIDE SEQUENCE [LARGE SCALE GENOMIC DNA]</scope>
    <source>
        <strain evidence="3">NKM1</strain>
    </source>
</reference>
<protein>
    <recommendedName>
        <fullName evidence="4">TonB-dependent Receptor Plug Domain</fullName>
    </recommendedName>
</protein>
<evidence type="ECO:0000313" key="2">
    <source>
        <dbReference type="EMBL" id="SNS36920.1"/>
    </source>
</evidence>
<organism evidence="2 3">
    <name type="scientific">Pontibacter ummariensis</name>
    <dbReference type="NCBI Taxonomy" id="1610492"/>
    <lineage>
        <taxon>Bacteria</taxon>
        <taxon>Pseudomonadati</taxon>
        <taxon>Bacteroidota</taxon>
        <taxon>Cytophagia</taxon>
        <taxon>Cytophagales</taxon>
        <taxon>Hymenobacteraceae</taxon>
        <taxon>Pontibacter</taxon>
    </lineage>
</organism>
<evidence type="ECO:0000313" key="3">
    <source>
        <dbReference type="Proteomes" id="UP000198432"/>
    </source>
</evidence>
<dbReference type="EMBL" id="FZOQ01000005">
    <property type="protein sequence ID" value="SNS36920.1"/>
    <property type="molecule type" value="Genomic_DNA"/>
</dbReference>
<sequence>MKLIFLSTLLLCLFLCAEAQQQGQSNPASVSVSSPSPLMLIEGQETASNAIILDRNSIESIRVYKGEDAVSQFGEKGKDGVIILSLKEEVPLVRLEQVYMHFKVSPKQQRLKVAVDDRLVANPELVLADLRKIEKVEVKQQAVTAPARWSFVPDEHYLNIVTSL</sequence>
<proteinExistence type="predicted"/>
<dbReference type="AlphaFoldDB" id="A0A239DWT1"/>
<evidence type="ECO:0008006" key="4">
    <source>
        <dbReference type="Google" id="ProtNLM"/>
    </source>
</evidence>
<gene>
    <name evidence="2" type="ORF">SAMN06296052_105167</name>
</gene>
<keyword evidence="3" id="KW-1185">Reference proteome</keyword>